<dbReference type="SUPFAM" id="SSF89837">
    <property type="entry name" value="Doublecortin (DC)"/>
    <property type="match status" value="1"/>
</dbReference>
<dbReference type="Proteomes" id="UP000324832">
    <property type="component" value="Unassembled WGS sequence"/>
</dbReference>
<evidence type="ECO:0000259" key="1">
    <source>
        <dbReference type="PROSITE" id="PS50309"/>
    </source>
</evidence>
<dbReference type="AlphaFoldDB" id="A0A5E4Q448"/>
<evidence type="ECO:0000313" key="2">
    <source>
        <dbReference type="EMBL" id="VVC93025.1"/>
    </source>
</evidence>
<proteinExistence type="predicted"/>
<dbReference type="GO" id="GO:0035556">
    <property type="term" value="P:intracellular signal transduction"/>
    <property type="evidence" value="ECO:0007669"/>
    <property type="project" value="InterPro"/>
</dbReference>
<keyword evidence="3" id="KW-1185">Reference proteome</keyword>
<dbReference type="InterPro" id="IPR036572">
    <property type="entry name" value="Doublecortin_dom_sf"/>
</dbReference>
<dbReference type="PROSITE" id="PS50309">
    <property type="entry name" value="DC"/>
    <property type="match status" value="1"/>
</dbReference>
<dbReference type="EMBL" id="FZQP02001493">
    <property type="protein sequence ID" value="VVC93025.1"/>
    <property type="molecule type" value="Genomic_DNA"/>
</dbReference>
<organism evidence="2 3">
    <name type="scientific">Leptidea sinapis</name>
    <dbReference type="NCBI Taxonomy" id="189913"/>
    <lineage>
        <taxon>Eukaryota</taxon>
        <taxon>Metazoa</taxon>
        <taxon>Ecdysozoa</taxon>
        <taxon>Arthropoda</taxon>
        <taxon>Hexapoda</taxon>
        <taxon>Insecta</taxon>
        <taxon>Pterygota</taxon>
        <taxon>Neoptera</taxon>
        <taxon>Endopterygota</taxon>
        <taxon>Lepidoptera</taxon>
        <taxon>Glossata</taxon>
        <taxon>Ditrysia</taxon>
        <taxon>Papilionoidea</taxon>
        <taxon>Pieridae</taxon>
        <taxon>Dismorphiinae</taxon>
        <taxon>Leptidea</taxon>
    </lineage>
</organism>
<gene>
    <name evidence="2" type="ORF">LSINAPIS_LOCUS5309</name>
</gene>
<dbReference type="Gene3D" id="3.10.20.230">
    <property type="entry name" value="Doublecortin domain"/>
    <property type="match status" value="1"/>
</dbReference>
<feature type="domain" description="Doublecortin" evidence="1">
    <location>
        <begin position="16"/>
        <end position="99"/>
    </location>
</feature>
<name>A0A5E4Q448_9NEOP</name>
<sequence length="606" mass="68435">MSEANFHQESSNCKSIDVYIFRNGQQNSPPRKYHLHSDELNMWETTLANLAQSQYGSGYLHIELFTLEGKKVQGPLELANEKAYVAVKPSDVFIKAGYEKYLLRASRSWEKRQDKLKAAQEKSVAIVDGKSKSGNIKKVVEKGICKMKNNTLTKSAPSKVLEKFNVPIDTNRKTIEKKNELKAKINVLKNNSVNNSLNSGRYSSMNNSSIKTPNKFTRNALSKKNDQNNQPEVNIILINDAVPETQIDQTCKCAVTNDSTKDDPSQKINTSEIINEIVDQNVYNNRNSETPSAFVDAENNSSECKTVENMLNKITEEPNAIEFSEDQTNSQVMKVHKEPKQLSLHDVKEPKTHISCTTLIDQNSNENGHVITLNLNIKLKDYRKDTISFNKEKNNMSNCEKESQTNVEVSIEENLFSMNKQLETKSENRSCICPLTDLELTKVIVIRCLCNGSREESKNFSDDQNIVIPNSAIVNEANTSLGKQISTSDKYQNEQVVKYGASQERSITEPPNDEKFTSKKVETIANEIDQRKQSISLNNNHENSTLKTGQIITKVDEITKQLTQNADIENCTSNNMTDDAHRQKSATLVLETCHAFAQTDWSHTIY</sequence>
<protein>
    <recommendedName>
        <fullName evidence="1">Doublecortin domain-containing protein</fullName>
    </recommendedName>
</protein>
<reference evidence="2 3" key="1">
    <citation type="submission" date="2017-07" db="EMBL/GenBank/DDBJ databases">
        <authorList>
            <person name="Talla V."/>
            <person name="Backstrom N."/>
        </authorList>
    </citation>
    <scope>NUCLEOTIDE SEQUENCE [LARGE SCALE GENOMIC DNA]</scope>
</reference>
<accession>A0A5E4Q448</accession>
<evidence type="ECO:0000313" key="3">
    <source>
        <dbReference type="Proteomes" id="UP000324832"/>
    </source>
</evidence>
<dbReference type="InterPro" id="IPR003533">
    <property type="entry name" value="Doublecortin_dom"/>
</dbReference>